<sequence>MDKFILDVTCGGKTIWFNKNHPNCIYGDIRKEKKGFYEHRKNFEINPDIILDFKKLEFPDNSFKLVFFDPPHIYRENNKSWVSQKYGVLNPRTWKRDLKQGFDECMRVLEERGNLVFKWSEPQIKIKEILEIFGEEPLTGHTTAKSGKTKWCIFVKISNGN</sequence>
<gene>
    <name evidence="1" type="ORF">LCGC14_2868250</name>
</gene>
<dbReference type="InterPro" id="IPR029063">
    <property type="entry name" value="SAM-dependent_MTases_sf"/>
</dbReference>
<accession>A0A0F8Y3J7</accession>
<organism evidence="1">
    <name type="scientific">marine sediment metagenome</name>
    <dbReference type="NCBI Taxonomy" id="412755"/>
    <lineage>
        <taxon>unclassified sequences</taxon>
        <taxon>metagenomes</taxon>
        <taxon>ecological metagenomes</taxon>
    </lineage>
</organism>
<dbReference type="Gene3D" id="3.40.50.150">
    <property type="entry name" value="Vaccinia Virus protein VP39"/>
    <property type="match status" value="1"/>
</dbReference>
<comment type="caution">
    <text evidence="1">The sequence shown here is derived from an EMBL/GenBank/DDBJ whole genome shotgun (WGS) entry which is preliminary data.</text>
</comment>
<protein>
    <recommendedName>
        <fullName evidence="2">Methyltransferase type 11 domain-containing protein</fullName>
    </recommendedName>
</protein>
<dbReference type="SUPFAM" id="SSF53335">
    <property type="entry name" value="S-adenosyl-L-methionine-dependent methyltransferases"/>
    <property type="match status" value="1"/>
</dbReference>
<reference evidence="1" key="1">
    <citation type="journal article" date="2015" name="Nature">
        <title>Complex archaea that bridge the gap between prokaryotes and eukaryotes.</title>
        <authorList>
            <person name="Spang A."/>
            <person name="Saw J.H."/>
            <person name="Jorgensen S.L."/>
            <person name="Zaremba-Niedzwiedzka K."/>
            <person name="Martijn J."/>
            <person name="Lind A.E."/>
            <person name="van Eijk R."/>
            <person name="Schleper C."/>
            <person name="Guy L."/>
            <person name="Ettema T.J."/>
        </authorList>
    </citation>
    <scope>NUCLEOTIDE SEQUENCE</scope>
</reference>
<evidence type="ECO:0008006" key="2">
    <source>
        <dbReference type="Google" id="ProtNLM"/>
    </source>
</evidence>
<proteinExistence type="predicted"/>
<dbReference type="EMBL" id="LAZR01055615">
    <property type="protein sequence ID" value="KKK75982.1"/>
    <property type="molecule type" value="Genomic_DNA"/>
</dbReference>
<dbReference type="AlphaFoldDB" id="A0A0F8Y3J7"/>
<evidence type="ECO:0000313" key="1">
    <source>
        <dbReference type="EMBL" id="KKK75982.1"/>
    </source>
</evidence>
<name>A0A0F8Y3J7_9ZZZZ</name>